<dbReference type="CDD" id="cd05195">
    <property type="entry name" value="enoyl_red"/>
    <property type="match status" value="1"/>
</dbReference>
<evidence type="ECO:0000259" key="2">
    <source>
        <dbReference type="SMART" id="SM00829"/>
    </source>
</evidence>
<evidence type="ECO:0000256" key="1">
    <source>
        <dbReference type="ARBA" id="ARBA00022679"/>
    </source>
</evidence>
<organism evidence="3 4">
    <name type="scientific">Hymenoscyphus albidus</name>
    <dbReference type="NCBI Taxonomy" id="595503"/>
    <lineage>
        <taxon>Eukaryota</taxon>
        <taxon>Fungi</taxon>
        <taxon>Dikarya</taxon>
        <taxon>Ascomycota</taxon>
        <taxon>Pezizomycotina</taxon>
        <taxon>Leotiomycetes</taxon>
        <taxon>Helotiales</taxon>
        <taxon>Helotiaceae</taxon>
        <taxon>Hymenoscyphus</taxon>
    </lineage>
</organism>
<accession>A0A9N9Q5E9</accession>
<dbReference type="SMART" id="SM00829">
    <property type="entry name" value="PKS_ER"/>
    <property type="match status" value="1"/>
</dbReference>
<dbReference type="InterPro" id="IPR013154">
    <property type="entry name" value="ADH-like_N"/>
</dbReference>
<sequence length="378" mass="42007">MPGKSSTYTPTRMKCGQRNAEVEFVSTLKRRAAKSTKGSSSQKREASSISDVGVHFCIVLLEFDGAVLQEMDSQKFVVARNLIAAAEEMIWVTRHGIQAETLGDHTMINGLARAIRQEKSKMKFVTLAFECEERDGSHFSQSILQVFDQTTTLATDGYEPEYTERDRRLCIDRFVEAEYLNRDIVPRMQKHERETKNFGCGIPLKLSISSPGLLDTLEFIEDKESNSVLEADEIEIKIHASGVNFRDCLIALGRMPGSTFGFECAGTVHRIGEHCEEFVVGERVCANVAGTYQTFGRYLSSQAMPLPDHVSFLEGAALPVTFITAYYALCHVARIRKGESILIHSAAGETGQAAIQIAKLFDAEIYVTDYAPRPPLLS</sequence>
<dbReference type="InterPro" id="IPR036291">
    <property type="entry name" value="NAD(P)-bd_dom_sf"/>
</dbReference>
<dbReference type="GO" id="GO:0016491">
    <property type="term" value="F:oxidoreductase activity"/>
    <property type="evidence" value="ECO:0007669"/>
    <property type="project" value="InterPro"/>
</dbReference>
<evidence type="ECO:0000313" key="4">
    <source>
        <dbReference type="Proteomes" id="UP000701801"/>
    </source>
</evidence>
<dbReference type="Pfam" id="PF08240">
    <property type="entry name" value="ADH_N"/>
    <property type="match status" value="1"/>
</dbReference>
<dbReference type="SUPFAM" id="SSF50129">
    <property type="entry name" value="GroES-like"/>
    <property type="match status" value="1"/>
</dbReference>
<protein>
    <recommendedName>
        <fullName evidence="2">Enoyl reductase (ER) domain-containing protein</fullName>
    </recommendedName>
</protein>
<evidence type="ECO:0000313" key="3">
    <source>
        <dbReference type="EMBL" id="CAG8974311.1"/>
    </source>
</evidence>
<dbReference type="Pfam" id="PF23114">
    <property type="entry name" value="NAD-bd_HRPKS_sdrA"/>
    <property type="match status" value="1"/>
</dbReference>
<name>A0A9N9Q5E9_9HELO</name>
<dbReference type="PANTHER" id="PTHR45681">
    <property type="entry name" value="POLYKETIDE SYNTHASE 44-RELATED"/>
    <property type="match status" value="1"/>
</dbReference>
<gene>
    <name evidence="3" type="ORF">HYALB_00011981</name>
</gene>
<feature type="domain" description="Enoyl reductase (ER)" evidence="2">
    <location>
        <begin position="212"/>
        <end position="377"/>
    </location>
</feature>
<dbReference type="InterPro" id="IPR011032">
    <property type="entry name" value="GroES-like_sf"/>
</dbReference>
<dbReference type="PANTHER" id="PTHR45681:SF6">
    <property type="entry name" value="POLYKETIDE SYNTHASE 37"/>
    <property type="match status" value="1"/>
</dbReference>
<reference evidence="3" key="1">
    <citation type="submission" date="2021-07" db="EMBL/GenBank/DDBJ databases">
        <authorList>
            <person name="Durling M."/>
        </authorList>
    </citation>
    <scope>NUCLEOTIDE SEQUENCE</scope>
</reference>
<dbReference type="InterPro" id="IPR020843">
    <property type="entry name" value="ER"/>
</dbReference>
<dbReference type="Proteomes" id="UP000701801">
    <property type="component" value="Unassembled WGS sequence"/>
</dbReference>
<keyword evidence="1" id="KW-0808">Transferase</keyword>
<dbReference type="GO" id="GO:0016740">
    <property type="term" value="F:transferase activity"/>
    <property type="evidence" value="ECO:0007669"/>
    <property type="project" value="UniProtKB-KW"/>
</dbReference>
<dbReference type="InterPro" id="IPR056501">
    <property type="entry name" value="NAD-bd_HRPKS_sdrA"/>
</dbReference>
<dbReference type="AlphaFoldDB" id="A0A9N9Q5E9"/>
<dbReference type="OrthoDB" id="329835at2759"/>
<comment type="caution">
    <text evidence="3">The sequence shown here is derived from an EMBL/GenBank/DDBJ whole genome shotgun (WGS) entry which is preliminary data.</text>
</comment>
<dbReference type="InterPro" id="IPR050444">
    <property type="entry name" value="Polyketide_Synthase"/>
</dbReference>
<keyword evidence="4" id="KW-1185">Reference proteome</keyword>
<proteinExistence type="predicted"/>
<dbReference type="Gene3D" id="3.90.180.10">
    <property type="entry name" value="Medium-chain alcohol dehydrogenases, catalytic domain"/>
    <property type="match status" value="1"/>
</dbReference>
<dbReference type="EMBL" id="CAJVRM010000099">
    <property type="protein sequence ID" value="CAG8974311.1"/>
    <property type="molecule type" value="Genomic_DNA"/>
</dbReference>
<dbReference type="SUPFAM" id="SSF51735">
    <property type="entry name" value="NAD(P)-binding Rossmann-fold domains"/>
    <property type="match status" value="1"/>
</dbReference>